<keyword evidence="1" id="KW-0456">Lyase</keyword>
<evidence type="ECO:0000313" key="1">
    <source>
        <dbReference type="EMBL" id="KAG9239635.1"/>
    </source>
</evidence>
<dbReference type="GO" id="GO:0016829">
    <property type="term" value="F:lyase activity"/>
    <property type="evidence" value="ECO:0007669"/>
    <property type="project" value="UniProtKB-KW"/>
</dbReference>
<gene>
    <name evidence="1" type="ORF">BJ875DRAFT_85773</name>
</gene>
<reference evidence="1" key="1">
    <citation type="journal article" date="2021" name="IMA Fungus">
        <title>Genomic characterization of three marine fungi, including Emericellopsis atlantica sp. nov. with signatures of a generalist lifestyle and marine biomass degradation.</title>
        <authorList>
            <person name="Hagestad O.C."/>
            <person name="Hou L."/>
            <person name="Andersen J.H."/>
            <person name="Hansen E.H."/>
            <person name="Altermark B."/>
            <person name="Li C."/>
            <person name="Kuhnert E."/>
            <person name="Cox R.J."/>
            <person name="Crous P.W."/>
            <person name="Spatafora J.W."/>
            <person name="Lail K."/>
            <person name="Amirebrahimi M."/>
            <person name="Lipzen A."/>
            <person name="Pangilinan J."/>
            <person name="Andreopoulos W."/>
            <person name="Hayes R.D."/>
            <person name="Ng V."/>
            <person name="Grigoriev I.V."/>
            <person name="Jackson S.A."/>
            <person name="Sutton T.D.S."/>
            <person name="Dobson A.D.W."/>
            <person name="Rama T."/>
        </authorList>
    </citation>
    <scope>NUCLEOTIDE SEQUENCE</scope>
    <source>
        <strain evidence="1">TRa018bII</strain>
    </source>
</reference>
<organism evidence="1 2">
    <name type="scientific">Amylocarpus encephaloides</name>
    <dbReference type="NCBI Taxonomy" id="45428"/>
    <lineage>
        <taxon>Eukaryota</taxon>
        <taxon>Fungi</taxon>
        <taxon>Dikarya</taxon>
        <taxon>Ascomycota</taxon>
        <taxon>Pezizomycotina</taxon>
        <taxon>Leotiomycetes</taxon>
        <taxon>Helotiales</taxon>
        <taxon>Helotiales incertae sedis</taxon>
        <taxon>Amylocarpus</taxon>
    </lineage>
</organism>
<dbReference type="Gene3D" id="3.30.470.10">
    <property type="match status" value="1"/>
</dbReference>
<dbReference type="InterPro" id="IPR043131">
    <property type="entry name" value="BCAT-like_N"/>
</dbReference>
<dbReference type="InterPro" id="IPR043132">
    <property type="entry name" value="BCAT-like_C"/>
</dbReference>
<dbReference type="Proteomes" id="UP000824998">
    <property type="component" value="Unassembled WGS sequence"/>
</dbReference>
<dbReference type="AlphaFoldDB" id="A0A9P7YTT0"/>
<dbReference type="Pfam" id="PF01063">
    <property type="entry name" value="Aminotran_4"/>
    <property type="match status" value="1"/>
</dbReference>
<name>A0A9P7YTT0_9HELO</name>
<keyword evidence="2" id="KW-1185">Reference proteome</keyword>
<dbReference type="InterPro" id="IPR001544">
    <property type="entry name" value="Aminotrans_IV"/>
</dbReference>
<dbReference type="OrthoDB" id="5288718at2759"/>
<dbReference type="SUPFAM" id="SSF56752">
    <property type="entry name" value="D-aminoacid aminotransferase-like PLP-dependent enzymes"/>
    <property type="match status" value="1"/>
</dbReference>
<evidence type="ECO:0000313" key="2">
    <source>
        <dbReference type="Proteomes" id="UP000824998"/>
    </source>
</evidence>
<dbReference type="Gene3D" id="3.20.10.10">
    <property type="entry name" value="D-amino Acid Aminotransferase, subunit A, domain 2"/>
    <property type="match status" value="1"/>
</dbReference>
<protein>
    <submittedName>
        <fullName evidence="1">Aminodeoxychorismate lyase</fullName>
    </submittedName>
</protein>
<comment type="caution">
    <text evidence="1">The sequence shown here is derived from an EMBL/GenBank/DDBJ whole genome shotgun (WGS) entry which is preliminary data.</text>
</comment>
<proteinExistence type="predicted"/>
<sequence length="284" mass="31644">MTDSDFDLFSSLRYDPILTTQPLNLEFWDPPASSPSPFYMARYHQDRMLQAAQHFNWPAAITTISGPQGFRLLLRKLSEAIDLSSPTPLRIRTLLSKEGVLKIEWYPTGLAELVNLFPNRLPPPSSVRQAVPEVSSLTGGALKSDDIYGDPPLTNPFLVIPDTKPTPRSSYTSYKTTSRGIYDDARLRVGIKGRTERREVLLYSDKDGGAIMEGSLTSPYFWREGKWTTPPVASGGQIGTTRRWAIERGFAVEGVVKAGELVDGEECWISNGVMGFQWGRVKLS</sequence>
<dbReference type="InterPro" id="IPR036038">
    <property type="entry name" value="Aminotransferase-like"/>
</dbReference>
<dbReference type="EMBL" id="MU251357">
    <property type="protein sequence ID" value="KAG9239635.1"/>
    <property type="molecule type" value="Genomic_DNA"/>
</dbReference>
<accession>A0A9P7YTT0</accession>